<gene>
    <name evidence="6" type="primary">recF</name>
    <name evidence="8" type="ORF">EIC27_04670</name>
</gene>
<dbReference type="InterPro" id="IPR027417">
    <property type="entry name" value="P-loop_NTPase"/>
</dbReference>
<evidence type="ECO:0000256" key="2">
    <source>
        <dbReference type="ARBA" id="ARBA00022705"/>
    </source>
</evidence>
<comment type="caution">
    <text evidence="8">The sequence shown here is derived from an EMBL/GenBank/DDBJ whole genome shotgun (WGS) entry which is preliminary data.</text>
</comment>
<dbReference type="InterPro" id="IPR001238">
    <property type="entry name" value="DNA-binding_RecF"/>
</dbReference>
<comment type="subcellular location">
    <subcellularLocation>
        <location evidence="6">Cytoplasm</location>
    </subcellularLocation>
</comment>
<keyword evidence="6" id="KW-0742">SOS response</keyword>
<keyword evidence="2 6" id="KW-0235">DNA replication</keyword>
<dbReference type="AlphaFoldDB" id="A0A429XGG5"/>
<dbReference type="OrthoDB" id="9803889at2"/>
<keyword evidence="3 6" id="KW-0547">Nucleotide-binding</keyword>
<dbReference type="Proteomes" id="UP000279470">
    <property type="component" value="Unassembled WGS sequence"/>
</dbReference>
<dbReference type="GO" id="GO:0006260">
    <property type="term" value="P:DNA replication"/>
    <property type="evidence" value="ECO:0007669"/>
    <property type="project" value="UniProtKB-UniRule"/>
</dbReference>
<keyword evidence="1 6" id="KW-0963">Cytoplasm</keyword>
<keyword evidence="6" id="KW-0227">DNA damage</keyword>
<feature type="domain" description="Rad50/SbcC-type AAA" evidence="7">
    <location>
        <begin position="11"/>
        <end position="241"/>
    </location>
</feature>
<dbReference type="GO" id="GO:0003697">
    <property type="term" value="F:single-stranded DNA binding"/>
    <property type="evidence" value="ECO:0007669"/>
    <property type="project" value="UniProtKB-UniRule"/>
</dbReference>
<dbReference type="PANTHER" id="PTHR32182:SF0">
    <property type="entry name" value="DNA REPLICATION AND REPAIR PROTEIN RECF"/>
    <property type="match status" value="1"/>
</dbReference>
<evidence type="ECO:0000313" key="9">
    <source>
        <dbReference type="Proteomes" id="UP000279470"/>
    </source>
</evidence>
<protein>
    <recommendedName>
        <fullName evidence="6">DNA replication and repair protein RecF</fullName>
    </recommendedName>
</protein>
<sequence length="303" mass="34993">MGHNFPSLIHQLELINFRNHVNLKINSESKFVLILGENGSGKTNVLEAVSLLSGTKGFRNAKNSEIIFDFNKLNAEWGIKADYLNCELEFSLLIGCKFKNIDSNGNKIIKINNELLDKQTDISDILKIVWLTPQMENLFLESPSIRRKFLDRMTYNFFSNHISYIQKYEYFTQSRAKVLNDINWDQKWVEQIEMNIAELSLKIINNRIECLKIINTVLESLSIHYLKPKLSTSGEIEDQLKINKSTTVFEYIIKRLAKNRLIDAKSKRCSIGAYKSDINVLDRDKNRDANLCSTGEQKSMIIS</sequence>
<dbReference type="Gene3D" id="3.40.50.300">
    <property type="entry name" value="P-loop containing nucleotide triphosphate hydrolases"/>
    <property type="match status" value="1"/>
</dbReference>
<comment type="similarity">
    <text evidence="6">Belongs to the RecF family.</text>
</comment>
<dbReference type="GO" id="GO:0005524">
    <property type="term" value="F:ATP binding"/>
    <property type="evidence" value="ECO:0007669"/>
    <property type="project" value="UniProtKB-UniRule"/>
</dbReference>
<keyword evidence="9" id="KW-1185">Reference proteome</keyword>
<dbReference type="InterPro" id="IPR038729">
    <property type="entry name" value="Rad50/SbcC_AAA"/>
</dbReference>
<dbReference type="GO" id="GO:0009432">
    <property type="term" value="P:SOS response"/>
    <property type="evidence" value="ECO:0007669"/>
    <property type="project" value="UniProtKB-UniRule"/>
</dbReference>
<keyword evidence="4 6" id="KW-0067">ATP-binding</keyword>
<evidence type="ECO:0000259" key="7">
    <source>
        <dbReference type="Pfam" id="PF13476"/>
    </source>
</evidence>
<dbReference type="GO" id="GO:0000731">
    <property type="term" value="P:DNA synthesis involved in DNA repair"/>
    <property type="evidence" value="ECO:0007669"/>
    <property type="project" value="TreeGrafter"/>
</dbReference>
<keyword evidence="6" id="KW-0234">DNA repair</keyword>
<accession>A0A429XGG5</accession>
<reference evidence="9" key="1">
    <citation type="submission" date="2018-11" db="EMBL/GenBank/DDBJ databases">
        <title>Phylogenetic, genomic, and biogeographic characterization of a novel and ubiquitous marine invertebrate-associated Rickettsiales parasite, Candidatus Marinoinvertebrata rohwerii, gen. nov., sp. nov.</title>
        <authorList>
            <person name="Klinges J.G."/>
            <person name="Rosales S.M."/>
            <person name="Mcminds R."/>
            <person name="Shaver E.C."/>
            <person name="Shantz A."/>
            <person name="Peters E.C."/>
            <person name="Burkepile D.E."/>
            <person name="Silliman B.R."/>
            <person name="Vega Thurber R.L."/>
        </authorList>
    </citation>
    <scope>NUCLEOTIDE SEQUENCE [LARGE SCALE GENOMIC DNA]</scope>
    <source>
        <strain evidence="9">a_cerv_44</strain>
    </source>
</reference>
<dbReference type="RefSeq" id="WP_126044961.1">
    <property type="nucleotide sequence ID" value="NZ_RXFM01000062.1"/>
</dbReference>
<evidence type="ECO:0000256" key="4">
    <source>
        <dbReference type="ARBA" id="ARBA00022840"/>
    </source>
</evidence>
<dbReference type="Gene3D" id="1.20.1050.90">
    <property type="entry name" value="RecF/RecN/SMC, N-terminal domain"/>
    <property type="match status" value="1"/>
</dbReference>
<dbReference type="SUPFAM" id="SSF52540">
    <property type="entry name" value="P-loop containing nucleoside triphosphate hydrolases"/>
    <property type="match status" value="1"/>
</dbReference>
<evidence type="ECO:0000313" key="8">
    <source>
        <dbReference type="EMBL" id="RST64546.1"/>
    </source>
</evidence>
<organism evidence="8 9">
    <name type="scientific">Candidatus Aquarickettsia rohweri</name>
    <dbReference type="NCBI Taxonomy" id="2602574"/>
    <lineage>
        <taxon>Bacteria</taxon>
        <taxon>Pseudomonadati</taxon>
        <taxon>Pseudomonadota</taxon>
        <taxon>Alphaproteobacteria</taxon>
        <taxon>Rickettsiales</taxon>
        <taxon>Candidatus Midichloriaceae</taxon>
        <taxon>Candidatus Aquarickettsia</taxon>
    </lineage>
</organism>
<evidence type="ECO:0000256" key="5">
    <source>
        <dbReference type="ARBA" id="ARBA00023125"/>
    </source>
</evidence>
<dbReference type="GO" id="GO:0006302">
    <property type="term" value="P:double-strand break repair"/>
    <property type="evidence" value="ECO:0007669"/>
    <property type="project" value="InterPro"/>
</dbReference>
<keyword evidence="5 6" id="KW-0238">DNA-binding</keyword>
<dbReference type="InterPro" id="IPR042174">
    <property type="entry name" value="RecF_2"/>
</dbReference>
<dbReference type="PANTHER" id="PTHR32182">
    <property type="entry name" value="DNA REPLICATION AND REPAIR PROTEIN RECF"/>
    <property type="match status" value="1"/>
</dbReference>
<evidence type="ECO:0000256" key="3">
    <source>
        <dbReference type="ARBA" id="ARBA00022741"/>
    </source>
</evidence>
<dbReference type="EMBL" id="RXFM01000062">
    <property type="protein sequence ID" value="RST64546.1"/>
    <property type="molecule type" value="Genomic_DNA"/>
</dbReference>
<dbReference type="HAMAP" id="MF_00365">
    <property type="entry name" value="RecF"/>
    <property type="match status" value="1"/>
</dbReference>
<evidence type="ECO:0000256" key="1">
    <source>
        <dbReference type="ARBA" id="ARBA00022490"/>
    </source>
</evidence>
<dbReference type="InterPro" id="IPR018078">
    <property type="entry name" value="DNA-binding_RecF_CS"/>
</dbReference>
<dbReference type="GO" id="GO:0016887">
    <property type="term" value="F:ATP hydrolysis activity"/>
    <property type="evidence" value="ECO:0007669"/>
    <property type="project" value="InterPro"/>
</dbReference>
<proteinExistence type="inferred from homology"/>
<comment type="function">
    <text evidence="6">The RecF protein is involved in DNA metabolism; it is required for DNA replication and normal SOS inducibility. RecF binds preferentially to single-stranded, linear DNA. It also seems to bind ATP.</text>
</comment>
<dbReference type="GO" id="GO:0005737">
    <property type="term" value="C:cytoplasm"/>
    <property type="evidence" value="ECO:0007669"/>
    <property type="project" value="UniProtKB-SubCell"/>
</dbReference>
<dbReference type="PROSITE" id="PS00617">
    <property type="entry name" value="RECF_1"/>
    <property type="match status" value="1"/>
</dbReference>
<name>A0A429XGG5_9RICK</name>
<feature type="binding site" evidence="6">
    <location>
        <begin position="36"/>
        <end position="43"/>
    </location>
    <ligand>
        <name>ATP</name>
        <dbReference type="ChEBI" id="CHEBI:30616"/>
    </ligand>
</feature>
<dbReference type="Pfam" id="PF13476">
    <property type="entry name" value="AAA_23"/>
    <property type="match status" value="1"/>
</dbReference>
<evidence type="ECO:0000256" key="6">
    <source>
        <dbReference type="HAMAP-Rule" id="MF_00365"/>
    </source>
</evidence>